<evidence type="ECO:0000313" key="1">
    <source>
        <dbReference type="EMBL" id="KKN12387.1"/>
    </source>
</evidence>
<reference evidence="1" key="1">
    <citation type="journal article" date="2015" name="Nature">
        <title>Complex archaea that bridge the gap between prokaryotes and eukaryotes.</title>
        <authorList>
            <person name="Spang A."/>
            <person name="Saw J.H."/>
            <person name="Jorgensen S.L."/>
            <person name="Zaremba-Niedzwiedzka K."/>
            <person name="Martijn J."/>
            <person name="Lind A.E."/>
            <person name="van Eijk R."/>
            <person name="Schleper C."/>
            <person name="Guy L."/>
            <person name="Ettema T.J."/>
        </authorList>
    </citation>
    <scope>NUCLEOTIDE SEQUENCE</scope>
</reference>
<protein>
    <submittedName>
        <fullName evidence="1">Uncharacterized protein</fullName>
    </submittedName>
</protein>
<comment type="caution">
    <text evidence="1">The sequence shown here is derived from an EMBL/GenBank/DDBJ whole genome shotgun (WGS) entry which is preliminary data.</text>
</comment>
<accession>A0A0F9NK86</accession>
<sequence>MKQIKVDLSDLLSGDAKPSNVISFDDLLRAPRRSRVAREVVLFWTDWTCNCGRRYEQPTYGDTLTRYDQYYYEKVVASVYQKYLPVNHADLPRRIEANHICISHCPSCLAETQLAQDHQGDLFNESA</sequence>
<dbReference type="AlphaFoldDB" id="A0A0F9NK86"/>
<name>A0A0F9NK86_9ZZZZ</name>
<gene>
    <name evidence="1" type="ORF">LCGC14_1016980</name>
</gene>
<proteinExistence type="predicted"/>
<organism evidence="1">
    <name type="scientific">marine sediment metagenome</name>
    <dbReference type="NCBI Taxonomy" id="412755"/>
    <lineage>
        <taxon>unclassified sequences</taxon>
        <taxon>metagenomes</taxon>
        <taxon>ecological metagenomes</taxon>
    </lineage>
</organism>
<dbReference type="EMBL" id="LAZR01004037">
    <property type="protein sequence ID" value="KKN12387.1"/>
    <property type="molecule type" value="Genomic_DNA"/>
</dbReference>